<evidence type="ECO:0000256" key="4">
    <source>
        <dbReference type="ARBA" id="ARBA00022676"/>
    </source>
</evidence>
<comment type="caution">
    <text evidence="15">The sequence shown here is derived from an EMBL/GenBank/DDBJ whole genome shotgun (WGS) entry which is preliminary data.</text>
</comment>
<evidence type="ECO:0000256" key="11">
    <source>
        <dbReference type="ARBA" id="ARBA00023180"/>
    </source>
</evidence>
<proteinExistence type="inferred from homology"/>
<feature type="domain" description="Fucosyltransferase C-terminal" evidence="13">
    <location>
        <begin position="375"/>
        <end position="546"/>
    </location>
</feature>
<evidence type="ECO:0000256" key="2">
    <source>
        <dbReference type="ARBA" id="ARBA00004922"/>
    </source>
</evidence>
<dbReference type="Gene3D" id="3.40.50.11660">
    <property type="entry name" value="Glycosyl transferase family 10, C-terminal domain"/>
    <property type="match status" value="2"/>
</dbReference>
<keyword evidence="7" id="KW-0735">Signal-anchor</keyword>
<evidence type="ECO:0000256" key="1">
    <source>
        <dbReference type="ARBA" id="ARBA00004323"/>
    </source>
</evidence>
<evidence type="ECO:0000256" key="9">
    <source>
        <dbReference type="ARBA" id="ARBA00023034"/>
    </source>
</evidence>
<reference evidence="15" key="1">
    <citation type="submission" date="2021-02" db="EMBL/GenBank/DDBJ databases">
        <authorList>
            <person name="Nowell W R."/>
        </authorList>
    </citation>
    <scope>NUCLEOTIDE SEQUENCE</scope>
</reference>
<keyword evidence="8" id="KW-1133">Transmembrane helix</keyword>
<organism evidence="15 16">
    <name type="scientific">Rotaria sordida</name>
    <dbReference type="NCBI Taxonomy" id="392033"/>
    <lineage>
        <taxon>Eukaryota</taxon>
        <taxon>Metazoa</taxon>
        <taxon>Spiralia</taxon>
        <taxon>Gnathifera</taxon>
        <taxon>Rotifera</taxon>
        <taxon>Eurotatoria</taxon>
        <taxon>Bdelloidea</taxon>
        <taxon>Philodinida</taxon>
        <taxon>Philodinidae</taxon>
        <taxon>Rotaria</taxon>
    </lineage>
</organism>
<dbReference type="SUPFAM" id="SSF53756">
    <property type="entry name" value="UDP-Glycosyltransferase/glycogen phosphorylase"/>
    <property type="match status" value="2"/>
</dbReference>
<comment type="subcellular location">
    <subcellularLocation>
        <location evidence="1">Golgi apparatus membrane</location>
        <topology evidence="1">Single-pass type II membrane protein</topology>
    </subcellularLocation>
    <subcellularLocation>
        <location evidence="12">Golgi apparatus</location>
        <location evidence="12">Golgi stack membrane</location>
        <topology evidence="12">Single-pass type II membrane protein</topology>
    </subcellularLocation>
</comment>
<protein>
    <recommendedName>
        <fullName evidence="12">Fucosyltransferase</fullName>
        <ecNumber evidence="12">2.4.1.-</ecNumber>
    </recommendedName>
</protein>
<evidence type="ECO:0000256" key="8">
    <source>
        <dbReference type="ARBA" id="ARBA00022989"/>
    </source>
</evidence>
<evidence type="ECO:0000259" key="13">
    <source>
        <dbReference type="Pfam" id="PF00852"/>
    </source>
</evidence>
<keyword evidence="4 12" id="KW-0328">Glycosyltransferase</keyword>
<keyword evidence="11" id="KW-0325">Glycoprotein</keyword>
<comment type="similarity">
    <text evidence="3 12">Belongs to the glycosyltransferase 10 family.</text>
</comment>
<dbReference type="InterPro" id="IPR055270">
    <property type="entry name" value="Glyco_tran_10_C"/>
</dbReference>
<keyword evidence="6 12" id="KW-0812">Transmembrane</keyword>
<sequence length="559" mass="65726">MLNENSTRKLNWKIRKADYQPSDEILQKKKLGIAAALISNCHGTSQRLAFIKKLKRYIDVKVYGRCGESCPSNKNCREFIAENYYFLLSFENSLCLDYTTEKFFATLEYPIVPVVLGRTNYSYFIPSSGYIDTNQFSTMITNDYIDTLKPLKIPLITSFNIVNSSTKNFLKIDQENDSIFKLSSITNQFETRFYDYYPHLPIHIFTQNLSLIRNTSKLILLENGLYGDPNWRINALNQSSTEKMTELYCPFLSNHCDITTDYNRFSEADAIVFHLRDDFDQNRAKKNRHPKQRFVSALWESPPHTPNLQSYDQFFNWTMTYRFDSHIITPYYSENAYIHKSSPFYQLMLNENSTRKLNWKIRKVDYRPSDEILQKKKLGTVAALISNCHVPSQRLPFIQELKRYIDVKVYGRCGELCPSNKNCREFIAENYYFLLSFENSFCLDYTSEKFFATLEYPIVPVVFGQTNYSYFIPSSGYIDATQFSTMSSFARYLNETRCDKEKYLSYFSWKKDYVWGLGHFSTPFCDLCLRLHLDSKPNIIDNIHKWWFDGSCGKVHMPS</sequence>
<dbReference type="EC" id="2.4.1.-" evidence="12"/>
<dbReference type="Proteomes" id="UP000663864">
    <property type="component" value="Unassembled WGS sequence"/>
</dbReference>
<dbReference type="GO" id="GO:0032580">
    <property type="term" value="C:Golgi cisterna membrane"/>
    <property type="evidence" value="ECO:0007669"/>
    <property type="project" value="UniProtKB-SubCell"/>
</dbReference>
<dbReference type="PANTHER" id="PTHR48438">
    <property type="entry name" value="ALPHA-(1,3)-FUCOSYLTRANSFERASE C-RELATED"/>
    <property type="match status" value="1"/>
</dbReference>
<feature type="domain" description="Fucosyltransferase C-terminal" evidence="13">
    <location>
        <begin position="29"/>
        <end position="139"/>
    </location>
</feature>
<dbReference type="UniPathway" id="UPA00378"/>
<accession>A0A814J4V9</accession>
<evidence type="ECO:0000256" key="6">
    <source>
        <dbReference type="ARBA" id="ARBA00022692"/>
    </source>
</evidence>
<dbReference type="InterPro" id="IPR038577">
    <property type="entry name" value="GT10-like_C_sf"/>
</dbReference>
<evidence type="ECO:0000313" key="15">
    <source>
        <dbReference type="EMBL" id="CAF1032401.1"/>
    </source>
</evidence>
<dbReference type="EMBL" id="CAJNOT010000602">
    <property type="protein sequence ID" value="CAF1032401.1"/>
    <property type="molecule type" value="Genomic_DNA"/>
</dbReference>
<dbReference type="InterPro" id="IPR001503">
    <property type="entry name" value="Glyco_trans_10"/>
</dbReference>
<evidence type="ECO:0000256" key="3">
    <source>
        <dbReference type="ARBA" id="ARBA00008919"/>
    </source>
</evidence>
<keyword evidence="5 12" id="KW-0808">Transferase</keyword>
<comment type="pathway">
    <text evidence="2">Protein modification; protein glycosylation.</text>
</comment>
<evidence type="ECO:0000313" key="16">
    <source>
        <dbReference type="Proteomes" id="UP000663864"/>
    </source>
</evidence>
<evidence type="ECO:0000256" key="10">
    <source>
        <dbReference type="ARBA" id="ARBA00023136"/>
    </source>
</evidence>
<keyword evidence="9 12" id="KW-0333">Golgi apparatus</keyword>
<evidence type="ECO:0000256" key="5">
    <source>
        <dbReference type="ARBA" id="ARBA00022679"/>
    </source>
</evidence>
<name>A0A814J4V9_9BILA</name>
<keyword evidence="10" id="KW-0472">Membrane</keyword>
<dbReference type="GO" id="GO:0008417">
    <property type="term" value="F:fucosyltransferase activity"/>
    <property type="evidence" value="ECO:0007669"/>
    <property type="project" value="InterPro"/>
</dbReference>
<dbReference type="AlphaFoldDB" id="A0A814J4V9"/>
<dbReference type="InterPro" id="IPR031481">
    <property type="entry name" value="Glyco_tran_10_N"/>
</dbReference>
<evidence type="ECO:0000256" key="12">
    <source>
        <dbReference type="RuleBase" id="RU003832"/>
    </source>
</evidence>
<evidence type="ECO:0000259" key="14">
    <source>
        <dbReference type="Pfam" id="PF17039"/>
    </source>
</evidence>
<dbReference type="PANTHER" id="PTHR48438:SF1">
    <property type="entry name" value="ALPHA-(1,3)-FUCOSYLTRANSFERASE C-RELATED"/>
    <property type="match status" value="1"/>
</dbReference>
<dbReference type="GO" id="GO:0000139">
    <property type="term" value="C:Golgi membrane"/>
    <property type="evidence" value="ECO:0007669"/>
    <property type="project" value="UniProtKB-SubCell"/>
</dbReference>
<dbReference type="Pfam" id="PF00852">
    <property type="entry name" value="Glyco_transf_10"/>
    <property type="match status" value="2"/>
</dbReference>
<feature type="domain" description="Fucosyltransferase N-terminal" evidence="14">
    <location>
        <begin position="248"/>
        <end position="331"/>
    </location>
</feature>
<gene>
    <name evidence="15" type="ORF">ZHD862_LOCUS14114</name>
</gene>
<dbReference type="Pfam" id="PF17039">
    <property type="entry name" value="Glyco_tran_10_N"/>
    <property type="match status" value="1"/>
</dbReference>
<evidence type="ECO:0000256" key="7">
    <source>
        <dbReference type="ARBA" id="ARBA00022968"/>
    </source>
</evidence>